<dbReference type="InterPro" id="IPR052026">
    <property type="entry name" value="ExeA_AAA_ATPase_DNA-bind"/>
</dbReference>
<sequence>MRHHTVKTKDVRKFDQANDDLLNTEGIERMGILCGHPGTGKTTALMLMANKYDAVFVRASACSTITTILGDLCESLGYVGKNGRRMQRRDDMYRYICQHLVEDAETGRALAPRPIFIDEADYCLRHLDVLDILRDIYDSTSCPTILIGMENIARTIQENGRFARRISQWIEFEGLDLEDTTLVAQELCEIEVMPDLIEYIHAETVGNIGRTKIGLDKVERWARANRKDSVSLAEWGERPLYYDQSLFGKDSKRPGPKGRR</sequence>
<dbReference type="GO" id="GO:0005524">
    <property type="term" value="F:ATP binding"/>
    <property type="evidence" value="ECO:0007669"/>
    <property type="project" value="UniProtKB-KW"/>
</dbReference>
<dbReference type="PANTHER" id="PTHR35894">
    <property type="entry name" value="GENERAL SECRETION PATHWAY PROTEIN A-RELATED"/>
    <property type="match status" value="1"/>
</dbReference>
<evidence type="ECO:0000313" key="2">
    <source>
        <dbReference type="EMBL" id="MBE2888982.1"/>
    </source>
</evidence>
<comment type="caution">
    <text evidence="2">The sequence shown here is derived from an EMBL/GenBank/DDBJ whole genome shotgun (WGS) entry which is preliminary data.</text>
</comment>
<accession>A0ABR9NXI6</accession>
<proteinExistence type="predicted"/>
<dbReference type="RefSeq" id="WP_192905800.1">
    <property type="nucleotide sequence ID" value="NZ_JADBFD010000019.1"/>
</dbReference>
<dbReference type="InterPro" id="IPR049945">
    <property type="entry name" value="AAA_22"/>
</dbReference>
<keyword evidence="2" id="KW-0547">Nucleotide-binding</keyword>
<dbReference type="EMBL" id="JADBFD010000019">
    <property type="protein sequence ID" value="MBE2888982.1"/>
    <property type="molecule type" value="Genomic_DNA"/>
</dbReference>
<dbReference type="InterPro" id="IPR027417">
    <property type="entry name" value="P-loop_NTPase"/>
</dbReference>
<dbReference type="SUPFAM" id="SSF52540">
    <property type="entry name" value="P-loop containing nucleoside triphosphate hydrolases"/>
    <property type="match status" value="1"/>
</dbReference>
<gene>
    <name evidence="2" type="ORF">IIE05_13515</name>
</gene>
<protein>
    <submittedName>
        <fullName evidence="2">ATP-binding protein</fullName>
    </submittedName>
</protein>
<dbReference type="Pfam" id="PF13401">
    <property type="entry name" value="AAA_22"/>
    <property type="match status" value="1"/>
</dbReference>
<feature type="domain" description="ORC1/DEAH AAA+ ATPase" evidence="1">
    <location>
        <begin position="29"/>
        <end position="154"/>
    </location>
</feature>
<evidence type="ECO:0000313" key="3">
    <source>
        <dbReference type="Proteomes" id="UP000618926"/>
    </source>
</evidence>
<dbReference type="Gene3D" id="3.40.50.300">
    <property type="entry name" value="P-loop containing nucleotide triphosphate hydrolases"/>
    <property type="match status" value="1"/>
</dbReference>
<keyword evidence="3" id="KW-1185">Reference proteome</keyword>
<organism evidence="2 3">
    <name type="scientific">Geobacter anodireducens</name>
    <dbReference type="NCBI Taxonomy" id="1340425"/>
    <lineage>
        <taxon>Bacteria</taxon>
        <taxon>Pseudomonadati</taxon>
        <taxon>Thermodesulfobacteriota</taxon>
        <taxon>Desulfuromonadia</taxon>
        <taxon>Geobacterales</taxon>
        <taxon>Geobacteraceae</taxon>
        <taxon>Geobacter</taxon>
    </lineage>
</organism>
<dbReference type="Proteomes" id="UP000618926">
    <property type="component" value="Unassembled WGS sequence"/>
</dbReference>
<name>A0ABR9NXI6_9BACT</name>
<dbReference type="PANTHER" id="PTHR35894:SF5">
    <property type="entry name" value="MU-LIKE PROPHAGE FLUMU DNA TRANSPOSITION PROTEIN B"/>
    <property type="match status" value="1"/>
</dbReference>
<keyword evidence="2" id="KW-0067">ATP-binding</keyword>
<reference evidence="2 3" key="1">
    <citation type="submission" date="2020-10" db="EMBL/GenBank/DDBJ databases">
        <title>Investigation of anaerobic biodegradation of phenanthrene by a sulfate-dependent Geobacter anodireducens strain PheS2.</title>
        <authorList>
            <person name="Zhang Z."/>
        </authorList>
    </citation>
    <scope>NUCLEOTIDE SEQUENCE [LARGE SCALE GENOMIC DNA]</scope>
    <source>
        <strain evidence="2 3">PheS2</strain>
    </source>
</reference>
<evidence type="ECO:0000259" key="1">
    <source>
        <dbReference type="Pfam" id="PF13401"/>
    </source>
</evidence>